<gene>
    <name evidence="1" type="ORF">g.150743</name>
</gene>
<evidence type="ECO:0000313" key="1">
    <source>
        <dbReference type="EMBL" id="MBY24086.1"/>
    </source>
</evidence>
<sequence length="228" mass="25547">MYTITLNGDSSELSCDIFPPLEVENTAQICLLSLLTNNSIPNIEPGCNSIGFRNLINQIELVIIPTGTYELNDLEYVINKLKPDYVTFFELKSDSNTLKCKVSCSHEIDFSVVNSIAPLLGFRNVVYTIGATHTSENTVNIMKINCIKIECNLITGSFCDGSPSQTIHEFYPTVAAGYKIVEVPRHLVFYSLNTTSISKVDIILKDHKDRLINLRGEPITIRLQITRR</sequence>
<dbReference type="AlphaFoldDB" id="A0A2S2P5A9"/>
<organism evidence="1">
    <name type="scientific">Schizaphis graminum</name>
    <name type="common">Green bug aphid</name>
    <dbReference type="NCBI Taxonomy" id="13262"/>
    <lineage>
        <taxon>Eukaryota</taxon>
        <taxon>Metazoa</taxon>
        <taxon>Ecdysozoa</taxon>
        <taxon>Arthropoda</taxon>
        <taxon>Hexapoda</taxon>
        <taxon>Insecta</taxon>
        <taxon>Pterygota</taxon>
        <taxon>Neoptera</taxon>
        <taxon>Paraneoptera</taxon>
        <taxon>Hemiptera</taxon>
        <taxon>Sternorrhyncha</taxon>
        <taxon>Aphidomorpha</taxon>
        <taxon>Aphidoidea</taxon>
        <taxon>Aphididae</taxon>
        <taxon>Aphidini</taxon>
        <taxon>Schizaphis</taxon>
    </lineage>
</organism>
<dbReference type="EMBL" id="GGMR01011467">
    <property type="protein sequence ID" value="MBY24086.1"/>
    <property type="molecule type" value="Transcribed_RNA"/>
</dbReference>
<reference evidence="1" key="1">
    <citation type="submission" date="2018-04" db="EMBL/GenBank/DDBJ databases">
        <title>Transcriptome of Schizaphis graminum biotype I.</title>
        <authorList>
            <person name="Scully E.D."/>
            <person name="Geib S.M."/>
            <person name="Palmer N.A."/>
            <person name="Koch K."/>
            <person name="Bradshaw J."/>
            <person name="Heng-Moss T."/>
            <person name="Sarath G."/>
        </authorList>
    </citation>
    <scope>NUCLEOTIDE SEQUENCE</scope>
</reference>
<accession>A0A2S2P5A9</accession>
<proteinExistence type="predicted"/>
<protein>
    <submittedName>
        <fullName evidence="1">Uncharacterized protein</fullName>
    </submittedName>
</protein>
<name>A0A2S2P5A9_SCHGA</name>